<dbReference type="InterPro" id="IPR000847">
    <property type="entry name" value="LysR_HTH_N"/>
</dbReference>
<evidence type="ECO:0000313" key="7">
    <source>
        <dbReference type="Proteomes" id="UP001495910"/>
    </source>
</evidence>
<dbReference type="Gene3D" id="3.40.190.290">
    <property type="match status" value="1"/>
</dbReference>
<evidence type="ECO:0000256" key="3">
    <source>
        <dbReference type="ARBA" id="ARBA00023125"/>
    </source>
</evidence>
<dbReference type="InterPro" id="IPR036388">
    <property type="entry name" value="WH-like_DNA-bd_sf"/>
</dbReference>
<keyword evidence="4" id="KW-0804">Transcription</keyword>
<dbReference type="RefSeq" id="WP_342829101.1">
    <property type="nucleotide sequence ID" value="NZ_JBANDC010000005.1"/>
</dbReference>
<organism evidence="6 7">
    <name type="scientific">Collimonas rhizosphaerae</name>
    <dbReference type="NCBI Taxonomy" id="3126357"/>
    <lineage>
        <taxon>Bacteria</taxon>
        <taxon>Pseudomonadati</taxon>
        <taxon>Pseudomonadota</taxon>
        <taxon>Betaproteobacteria</taxon>
        <taxon>Burkholderiales</taxon>
        <taxon>Oxalobacteraceae</taxon>
        <taxon>Collimonas</taxon>
    </lineage>
</organism>
<comment type="similarity">
    <text evidence="1">Belongs to the LysR transcriptional regulatory family.</text>
</comment>
<dbReference type="Proteomes" id="UP001495910">
    <property type="component" value="Unassembled WGS sequence"/>
</dbReference>
<dbReference type="InterPro" id="IPR005119">
    <property type="entry name" value="LysR_subst-bd"/>
</dbReference>
<proteinExistence type="inferred from homology"/>
<dbReference type="SUPFAM" id="SSF46785">
    <property type="entry name" value="Winged helix' DNA-binding domain"/>
    <property type="match status" value="1"/>
</dbReference>
<dbReference type="Gene3D" id="1.10.10.10">
    <property type="entry name" value="Winged helix-like DNA-binding domain superfamily/Winged helix DNA-binding domain"/>
    <property type="match status" value="1"/>
</dbReference>
<dbReference type="InterPro" id="IPR058163">
    <property type="entry name" value="LysR-type_TF_proteobact-type"/>
</dbReference>
<dbReference type="CDD" id="cd08422">
    <property type="entry name" value="PBP2_CrgA_like"/>
    <property type="match status" value="1"/>
</dbReference>
<reference evidence="6 7" key="1">
    <citation type="submission" date="2024-02" db="EMBL/GenBank/DDBJ databases">
        <title>Draft genome sequence of Collimonas sp. strain H4R21, an effective mineral-weathering bacterial strain isolated from the beech rhizosphere.</title>
        <authorList>
            <person name="Morin E."/>
            <person name="Uroz S."/>
            <person name="Leveau J.H.J."/>
            <person name="Kumar R."/>
            <person name="Rey M.W."/>
            <person name="Pham J."/>
        </authorList>
    </citation>
    <scope>NUCLEOTIDE SEQUENCE [LARGE SCALE GENOMIC DNA]</scope>
    <source>
        <strain evidence="6 7">H4R21</strain>
    </source>
</reference>
<dbReference type="PANTHER" id="PTHR30537:SF17">
    <property type="entry name" value="LYSR-FAMILY REGULATORY PROTEIN"/>
    <property type="match status" value="1"/>
</dbReference>
<evidence type="ECO:0000256" key="4">
    <source>
        <dbReference type="ARBA" id="ARBA00023163"/>
    </source>
</evidence>
<dbReference type="EMBL" id="JBANDC010000005">
    <property type="protein sequence ID" value="MEM4987550.1"/>
    <property type="molecule type" value="Genomic_DNA"/>
</dbReference>
<keyword evidence="2" id="KW-0805">Transcription regulation</keyword>
<dbReference type="SUPFAM" id="SSF53850">
    <property type="entry name" value="Periplasmic binding protein-like II"/>
    <property type="match status" value="1"/>
</dbReference>
<feature type="domain" description="HTH lysR-type" evidence="5">
    <location>
        <begin position="8"/>
        <end position="64"/>
    </location>
</feature>
<gene>
    <name evidence="6" type="ORF">V8G57_09150</name>
</gene>
<dbReference type="InterPro" id="IPR036390">
    <property type="entry name" value="WH_DNA-bd_sf"/>
</dbReference>
<comment type="caution">
    <text evidence="6">The sequence shown here is derived from an EMBL/GenBank/DDBJ whole genome shotgun (WGS) entry which is preliminary data.</text>
</comment>
<sequence length="322" mass="34889">MTKKNMSNLRGIETFVRAVEGGSIAAAARQLGISAAAASQNLGRLEKELGTRLLTRTTRSQALTAAGEVYFAHVSPLLDGLAYAKSELSALQDAVQGRLKLSCSVAFGRHVVAPLIPAFLARYPQVNLEMLMVDRSVDHVKEEVDASIRYRDVLEPGLVARRIGTSPILLCAAPGYLQQHGRPTTPEDLAAHSCLTFRRPLDGRVVQWPFLRDGMRFAPTLRIATVCNDIDTLAALAVASAGVTRLSTFIANPLIEAGLLEPLFLAADGPVQTLADPEPLEYFVCFRDRKHLPGPVRAFVDFIAEALKDHPLLQAPVWPAPA</sequence>
<accession>A0ABU9PU76</accession>
<keyword evidence="7" id="KW-1185">Reference proteome</keyword>
<keyword evidence="3" id="KW-0238">DNA-binding</keyword>
<dbReference type="PROSITE" id="PS50931">
    <property type="entry name" value="HTH_LYSR"/>
    <property type="match status" value="1"/>
</dbReference>
<evidence type="ECO:0000256" key="1">
    <source>
        <dbReference type="ARBA" id="ARBA00009437"/>
    </source>
</evidence>
<dbReference type="Pfam" id="PF03466">
    <property type="entry name" value="LysR_substrate"/>
    <property type="match status" value="1"/>
</dbReference>
<dbReference type="PANTHER" id="PTHR30537">
    <property type="entry name" value="HTH-TYPE TRANSCRIPTIONAL REGULATOR"/>
    <property type="match status" value="1"/>
</dbReference>
<evidence type="ECO:0000256" key="2">
    <source>
        <dbReference type="ARBA" id="ARBA00023015"/>
    </source>
</evidence>
<evidence type="ECO:0000313" key="6">
    <source>
        <dbReference type="EMBL" id="MEM4987550.1"/>
    </source>
</evidence>
<evidence type="ECO:0000259" key="5">
    <source>
        <dbReference type="PROSITE" id="PS50931"/>
    </source>
</evidence>
<name>A0ABU9PU76_9BURK</name>
<protein>
    <submittedName>
        <fullName evidence="6">LysR family transcriptional regulator</fullName>
    </submittedName>
</protein>
<dbReference type="Pfam" id="PF00126">
    <property type="entry name" value="HTH_1"/>
    <property type="match status" value="1"/>
</dbReference>